<evidence type="ECO:0000313" key="2">
    <source>
        <dbReference type="Proteomes" id="UP001341840"/>
    </source>
</evidence>
<sequence length="119" mass="13672">MRVSSVILLPPTKAACSSPTKYGINGCILFVSILDLTLYTDPTWQCHPSEIRGFWYFTRAEEGLNKISKVLADCTPQLSDNFKVKIVRPLSFQRFTIPHRLFELLKGWIPFNLLSIFYT</sequence>
<gene>
    <name evidence="1" type="ORF">PIB30_005302</name>
</gene>
<dbReference type="Proteomes" id="UP001341840">
    <property type="component" value="Unassembled WGS sequence"/>
</dbReference>
<keyword evidence="2" id="KW-1185">Reference proteome</keyword>
<organism evidence="1 2">
    <name type="scientific">Stylosanthes scabra</name>
    <dbReference type="NCBI Taxonomy" id="79078"/>
    <lineage>
        <taxon>Eukaryota</taxon>
        <taxon>Viridiplantae</taxon>
        <taxon>Streptophyta</taxon>
        <taxon>Embryophyta</taxon>
        <taxon>Tracheophyta</taxon>
        <taxon>Spermatophyta</taxon>
        <taxon>Magnoliopsida</taxon>
        <taxon>eudicotyledons</taxon>
        <taxon>Gunneridae</taxon>
        <taxon>Pentapetalae</taxon>
        <taxon>rosids</taxon>
        <taxon>fabids</taxon>
        <taxon>Fabales</taxon>
        <taxon>Fabaceae</taxon>
        <taxon>Papilionoideae</taxon>
        <taxon>50 kb inversion clade</taxon>
        <taxon>dalbergioids sensu lato</taxon>
        <taxon>Dalbergieae</taxon>
        <taxon>Pterocarpus clade</taxon>
        <taxon>Stylosanthes</taxon>
    </lineage>
</organism>
<protein>
    <submittedName>
        <fullName evidence="1">Uncharacterized protein</fullName>
    </submittedName>
</protein>
<accession>A0ABU6U4U8</accession>
<proteinExistence type="predicted"/>
<reference evidence="1 2" key="1">
    <citation type="journal article" date="2023" name="Plants (Basel)">
        <title>Bridging the Gap: Combining Genomics and Transcriptomics Approaches to Understand Stylosanthes scabra, an Orphan Legume from the Brazilian Caatinga.</title>
        <authorList>
            <person name="Ferreira-Neto J.R.C."/>
            <person name="da Silva M.D."/>
            <person name="Binneck E."/>
            <person name="de Melo N.F."/>
            <person name="da Silva R.H."/>
            <person name="de Melo A.L.T.M."/>
            <person name="Pandolfi V."/>
            <person name="Bustamante F.O."/>
            <person name="Brasileiro-Vidal A.C."/>
            <person name="Benko-Iseppon A.M."/>
        </authorList>
    </citation>
    <scope>NUCLEOTIDE SEQUENCE [LARGE SCALE GENOMIC DNA]</scope>
    <source>
        <tissue evidence="1">Leaves</tissue>
    </source>
</reference>
<comment type="caution">
    <text evidence="1">The sequence shown here is derived from an EMBL/GenBank/DDBJ whole genome shotgun (WGS) entry which is preliminary data.</text>
</comment>
<dbReference type="EMBL" id="JASCZI010120839">
    <property type="protein sequence ID" value="MED6155450.1"/>
    <property type="molecule type" value="Genomic_DNA"/>
</dbReference>
<name>A0ABU6U4U8_9FABA</name>
<evidence type="ECO:0000313" key="1">
    <source>
        <dbReference type="EMBL" id="MED6155450.1"/>
    </source>
</evidence>